<name>A0A6A6SCY0_9PLEO</name>
<evidence type="ECO:0000313" key="2">
    <source>
        <dbReference type="EMBL" id="KAF2644258.1"/>
    </source>
</evidence>
<evidence type="ECO:0000313" key="3">
    <source>
        <dbReference type="Proteomes" id="UP000799753"/>
    </source>
</evidence>
<dbReference type="EMBL" id="MU006779">
    <property type="protein sequence ID" value="KAF2644258.1"/>
    <property type="molecule type" value="Genomic_DNA"/>
</dbReference>
<proteinExistence type="predicted"/>
<dbReference type="Pfam" id="PF01370">
    <property type="entry name" value="Epimerase"/>
    <property type="match status" value="1"/>
</dbReference>
<dbReference type="InterPro" id="IPR001509">
    <property type="entry name" value="Epimerase_deHydtase"/>
</dbReference>
<dbReference type="SUPFAM" id="SSF51735">
    <property type="entry name" value="NAD(P)-binding Rossmann-fold domains"/>
    <property type="match status" value="1"/>
</dbReference>
<dbReference type="PANTHER" id="PTHR48079:SF5">
    <property type="entry name" value="DEPENDENT EPIMERASE_DEHYDRATASE, PUTATIVE (AFU_ORTHOLOGUE AFUA_7G00180)-RELATED"/>
    <property type="match status" value="1"/>
</dbReference>
<dbReference type="InterPro" id="IPR036291">
    <property type="entry name" value="NAD(P)-bd_dom_sf"/>
</dbReference>
<dbReference type="PANTHER" id="PTHR48079">
    <property type="entry name" value="PROTEIN YEEZ"/>
    <property type="match status" value="1"/>
</dbReference>
<dbReference type="OrthoDB" id="10262413at2759"/>
<sequence length="316" mass="33758">MSSPKLFITGGSGYIGSVVIEYALADGYIVTALSRAEPSDAKLQKLGATPVRGDLESFDVLESEAAKADVVINMADSMASDHTLSMDERFAINNGAIAALAAGLKGSGKPLIFTGGSLQAAADPRGKETDESSPGWPEDHPLGWTLRGWRKSLVHAENGVGAMYVRLAPYVYGRGKSGVALFMGMWSRAGAGFFIDEGKARTTTIHVEDAARLYLLLAQKGWAGESYNGTSETHVTQGEIARAICRSINVPCHSLSCQEAASRGPLANFFSAENRASNKKAREELGWEIKAEKGILDEIRTGSYVRVAEKLRKADA</sequence>
<dbReference type="Proteomes" id="UP000799753">
    <property type="component" value="Unassembled WGS sequence"/>
</dbReference>
<reference evidence="2" key="1">
    <citation type="journal article" date="2020" name="Stud. Mycol.">
        <title>101 Dothideomycetes genomes: a test case for predicting lifestyles and emergence of pathogens.</title>
        <authorList>
            <person name="Haridas S."/>
            <person name="Albert R."/>
            <person name="Binder M."/>
            <person name="Bloem J."/>
            <person name="Labutti K."/>
            <person name="Salamov A."/>
            <person name="Andreopoulos B."/>
            <person name="Baker S."/>
            <person name="Barry K."/>
            <person name="Bills G."/>
            <person name="Bluhm B."/>
            <person name="Cannon C."/>
            <person name="Castanera R."/>
            <person name="Culley D."/>
            <person name="Daum C."/>
            <person name="Ezra D."/>
            <person name="Gonzalez J."/>
            <person name="Henrissat B."/>
            <person name="Kuo A."/>
            <person name="Liang C."/>
            <person name="Lipzen A."/>
            <person name="Lutzoni F."/>
            <person name="Magnuson J."/>
            <person name="Mondo S."/>
            <person name="Nolan M."/>
            <person name="Ohm R."/>
            <person name="Pangilinan J."/>
            <person name="Park H.-J."/>
            <person name="Ramirez L."/>
            <person name="Alfaro M."/>
            <person name="Sun H."/>
            <person name="Tritt A."/>
            <person name="Yoshinaga Y."/>
            <person name="Zwiers L.-H."/>
            <person name="Turgeon B."/>
            <person name="Goodwin S."/>
            <person name="Spatafora J."/>
            <person name="Crous P."/>
            <person name="Grigoriev I."/>
        </authorList>
    </citation>
    <scope>NUCLEOTIDE SEQUENCE</scope>
    <source>
        <strain evidence="2">CBS 473.64</strain>
    </source>
</reference>
<feature type="domain" description="NAD-dependent epimerase/dehydratase" evidence="1">
    <location>
        <begin position="7"/>
        <end position="228"/>
    </location>
</feature>
<gene>
    <name evidence="2" type="ORF">P280DRAFT_538112</name>
</gene>
<organism evidence="2 3">
    <name type="scientific">Massarina eburnea CBS 473.64</name>
    <dbReference type="NCBI Taxonomy" id="1395130"/>
    <lineage>
        <taxon>Eukaryota</taxon>
        <taxon>Fungi</taxon>
        <taxon>Dikarya</taxon>
        <taxon>Ascomycota</taxon>
        <taxon>Pezizomycotina</taxon>
        <taxon>Dothideomycetes</taxon>
        <taxon>Pleosporomycetidae</taxon>
        <taxon>Pleosporales</taxon>
        <taxon>Massarineae</taxon>
        <taxon>Massarinaceae</taxon>
        <taxon>Massarina</taxon>
    </lineage>
</organism>
<dbReference type="InterPro" id="IPR051783">
    <property type="entry name" value="NAD(P)-dependent_oxidoreduct"/>
</dbReference>
<protein>
    <submittedName>
        <fullName evidence="2">Putative NAD dependent epimerase/dehydratase</fullName>
    </submittedName>
</protein>
<dbReference type="Gene3D" id="3.40.50.720">
    <property type="entry name" value="NAD(P)-binding Rossmann-like Domain"/>
    <property type="match status" value="1"/>
</dbReference>
<keyword evidence="3" id="KW-1185">Reference proteome</keyword>
<evidence type="ECO:0000259" key="1">
    <source>
        <dbReference type="Pfam" id="PF01370"/>
    </source>
</evidence>
<dbReference type="AlphaFoldDB" id="A0A6A6SCY0"/>
<accession>A0A6A6SCY0</accession>
<dbReference type="GO" id="GO:0004029">
    <property type="term" value="F:aldehyde dehydrogenase (NAD+) activity"/>
    <property type="evidence" value="ECO:0007669"/>
    <property type="project" value="TreeGrafter"/>
</dbReference>
<dbReference type="GO" id="GO:0005737">
    <property type="term" value="C:cytoplasm"/>
    <property type="evidence" value="ECO:0007669"/>
    <property type="project" value="TreeGrafter"/>
</dbReference>